<keyword evidence="11" id="KW-1185">Reference proteome</keyword>
<feature type="domain" description="Threonine/Serine exporter ThrE" evidence="9">
    <location>
        <begin position="5"/>
        <end position="132"/>
    </location>
</feature>
<comment type="subcellular location">
    <subcellularLocation>
        <location evidence="1">Cell membrane</location>
        <topology evidence="1">Multi-pass membrane protein</topology>
    </subcellularLocation>
</comment>
<feature type="transmembrane region" description="Helical" evidence="8">
    <location>
        <begin position="116"/>
        <end position="136"/>
    </location>
</feature>
<sequence length="145" mass="15809">MIIETLTAIIASIGFGIIFNIKGKKLLFASLGGGLSWFFYSLGLELGFSDIFSLFISSICFSIYSEIFARLLKTPVTTLVICCLIPLVPGAGMYNTMYEVITGNITRALELAINTLSSAGTLVLGIIFVSTITRQLKVIKKIKRK</sequence>
<keyword evidence="5 8" id="KW-1133">Transmembrane helix</keyword>
<proteinExistence type="inferred from homology"/>
<evidence type="ECO:0000313" key="10">
    <source>
        <dbReference type="EMBL" id="MBD7910167.1"/>
    </source>
</evidence>
<dbReference type="InterPro" id="IPR024528">
    <property type="entry name" value="ThrE_2"/>
</dbReference>
<keyword evidence="6 8" id="KW-0472">Membrane</keyword>
<evidence type="ECO:0000256" key="4">
    <source>
        <dbReference type="ARBA" id="ARBA00022692"/>
    </source>
</evidence>
<evidence type="ECO:0000256" key="1">
    <source>
        <dbReference type="ARBA" id="ARBA00004651"/>
    </source>
</evidence>
<name>A0ABR8PPR9_9CLOT</name>
<dbReference type="PANTHER" id="PTHR34390">
    <property type="entry name" value="UPF0442 PROTEIN YJJB-RELATED"/>
    <property type="match status" value="1"/>
</dbReference>
<protein>
    <submittedName>
        <fullName evidence="10">Threonine/serine exporter family protein</fullName>
    </submittedName>
</protein>
<dbReference type="PANTHER" id="PTHR34390:SF1">
    <property type="entry name" value="SUCCINATE TRANSPORTER SUBUNIT YJJB-RELATED"/>
    <property type="match status" value="1"/>
</dbReference>
<comment type="caution">
    <text evidence="10">The sequence shown here is derived from an EMBL/GenBank/DDBJ whole genome shotgun (WGS) entry which is preliminary data.</text>
</comment>
<keyword evidence="2" id="KW-1003">Cell membrane</keyword>
<organism evidence="10 11">
    <name type="scientific">Clostridium cibarium</name>
    <dbReference type="NCBI Taxonomy" id="2762247"/>
    <lineage>
        <taxon>Bacteria</taxon>
        <taxon>Bacillati</taxon>
        <taxon>Bacillota</taxon>
        <taxon>Clostridia</taxon>
        <taxon>Eubacteriales</taxon>
        <taxon>Clostridiaceae</taxon>
        <taxon>Clostridium</taxon>
    </lineage>
</organism>
<dbReference type="Pfam" id="PF12821">
    <property type="entry name" value="ThrE_2"/>
    <property type="match status" value="1"/>
</dbReference>
<accession>A0ABR8PPR9</accession>
<evidence type="ECO:0000256" key="3">
    <source>
        <dbReference type="ARBA" id="ARBA00022519"/>
    </source>
</evidence>
<evidence type="ECO:0000256" key="7">
    <source>
        <dbReference type="ARBA" id="ARBA00034125"/>
    </source>
</evidence>
<comment type="similarity">
    <text evidence="7">Belongs to the ThrE exporter (TC 2.A.79) family.</text>
</comment>
<keyword evidence="3" id="KW-0997">Cell inner membrane</keyword>
<dbReference type="InterPro" id="IPR050539">
    <property type="entry name" value="ThrE_Dicarb/AminoAcid_Exp"/>
</dbReference>
<dbReference type="RefSeq" id="WP_143314625.1">
    <property type="nucleotide sequence ID" value="NZ_JACSRA010000002.1"/>
</dbReference>
<dbReference type="EMBL" id="JACSRA010000002">
    <property type="protein sequence ID" value="MBD7910167.1"/>
    <property type="molecule type" value="Genomic_DNA"/>
</dbReference>
<evidence type="ECO:0000313" key="11">
    <source>
        <dbReference type="Proteomes" id="UP000627781"/>
    </source>
</evidence>
<feature type="transmembrane region" description="Helical" evidence="8">
    <location>
        <begin position="37"/>
        <end position="64"/>
    </location>
</feature>
<evidence type="ECO:0000256" key="6">
    <source>
        <dbReference type="ARBA" id="ARBA00023136"/>
    </source>
</evidence>
<feature type="transmembrane region" description="Helical" evidence="8">
    <location>
        <begin position="76"/>
        <end position="96"/>
    </location>
</feature>
<keyword evidence="4 8" id="KW-0812">Transmembrane</keyword>
<reference evidence="10 11" key="1">
    <citation type="submission" date="2020-08" db="EMBL/GenBank/DDBJ databases">
        <title>A Genomic Blueprint of the Chicken Gut Microbiome.</title>
        <authorList>
            <person name="Gilroy R."/>
            <person name="Ravi A."/>
            <person name="Getino M."/>
            <person name="Pursley I."/>
            <person name="Horton D.L."/>
            <person name="Alikhan N.-F."/>
            <person name="Baker D."/>
            <person name="Gharbi K."/>
            <person name="Hall N."/>
            <person name="Watson M."/>
            <person name="Adriaenssens E.M."/>
            <person name="Foster-Nyarko E."/>
            <person name="Jarju S."/>
            <person name="Secka A."/>
            <person name="Antonio M."/>
            <person name="Oren A."/>
            <person name="Chaudhuri R."/>
            <person name="La Ragione R.M."/>
            <person name="Hildebrand F."/>
            <person name="Pallen M.J."/>
        </authorList>
    </citation>
    <scope>NUCLEOTIDE SEQUENCE [LARGE SCALE GENOMIC DNA]</scope>
    <source>
        <strain evidence="10 11">Sa3CVN1</strain>
    </source>
</reference>
<evidence type="ECO:0000256" key="2">
    <source>
        <dbReference type="ARBA" id="ARBA00022475"/>
    </source>
</evidence>
<dbReference type="Proteomes" id="UP000627781">
    <property type="component" value="Unassembled WGS sequence"/>
</dbReference>
<gene>
    <name evidence="10" type="ORF">H9661_02250</name>
</gene>
<evidence type="ECO:0000256" key="5">
    <source>
        <dbReference type="ARBA" id="ARBA00022989"/>
    </source>
</evidence>
<evidence type="ECO:0000259" key="9">
    <source>
        <dbReference type="Pfam" id="PF12821"/>
    </source>
</evidence>
<evidence type="ECO:0000256" key="8">
    <source>
        <dbReference type="SAM" id="Phobius"/>
    </source>
</evidence>